<feature type="transmembrane region" description="Helical" evidence="8">
    <location>
        <begin position="12"/>
        <end position="32"/>
    </location>
</feature>
<dbReference type="InterPro" id="IPR052427">
    <property type="entry name" value="Glycosyltrans_GT2/GT47"/>
</dbReference>
<dbReference type="PANTHER" id="PTHR47844">
    <property type="entry name" value="SYNTHASE CPS1, PUTATIVE (AFU_ORTHOLOGUE AFUA_7G02500)-RELATED"/>
    <property type="match status" value="1"/>
</dbReference>
<dbReference type="Proteomes" id="UP000887229">
    <property type="component" value="Unassembled WGS sequence"/>
</dbReference>
<feature type="transmembrane region" description="Helical" evidence="8">
    <location>
        <begin position="349"/>
        <end position="369"/>
    </location>
</feature>
<dbReference type="OrthoDB" id="2849215at2759"/>
<dbReference type="GO" id="GO:0016757">
    <property type="term" value="F:glycosyltransferase activity"/>
    <property type="evidence" value="ECO:0007669"/>
    <property type="project" value="UniProtKB-KW"/>
</dbReference>
<keyword evidence="6 8" id="KW-0472">Membrane</keyword>
<evidence type="ECO:0000256" key="7">
    <source>
        <dbReference type="ARBA" id="ARBA00023180"/>
    </source>
</evidence>
<dbReference type="CDD" id="cd06434">
    <property type="entry name" value="GT2_HAS"/>
    <property type="match status" value="1"/>
</dbReference>
<dbReference type="RefSeq" id="XP_046118150.1">
    <property type="nucleotide sequence ID" value="XM_046261275.1"/>
</dbReference>
<comment type="subcellular location">
    <subcellularLocation>
        <location evidence="1">Membrane</location>
    </subcellularLocation>
</comment>
<evidence type="ECO:0000256" key="2">
    <source>
        <dbReference type="ARBA" id="ARBA00022676"/>
    </source>
</evidence>
<evidence type="ECO:0000256" key="4">
    <source>
        <dbReference type="ARBA" id="ARBA00022692"/>
    </source>
</evidence>
<reference evidence="9" key="1">
    <citation type="journal article" date="2021" name="IMA Fungus">
        <title>Genomic characterization of three marine fungi, including Emericellopsis atlantica sp. nov. with signatures of a generalist lifestyle and marine biomass degradation.</title>
        <authorList>
            <person name="Hagestad O.C."/>
            <person name="Hou L."/>
            <person name="Andersen J.H."/>
            <person name="Hansen E.H."/>
            <person name="Altermark B."/>
            <person name="Li C."/>
            <person name="Kuhnert E."/>
            <person name="Cox R.J."/>
            <person name="Crous P.W."/>
            <person name="Spatafora J.W."/>
            <person name="Lail K."/>
            <person name="Amirebrahimi M."/>
            <person name="Lipzen A."/>
            <person name="Pangilinan J."/>
            <person name="Andreopoulos W."/>
            <person name="Hayes R.D."/>
            <person name="Ng V."/>
            <person name="Grigoriev I.V."/>
            <person name="Jackson S.A."/>
            <person name="Sutton T.D.S."/>
            <person name="Dobson A.D.W."/>
            <person name="Rama T."/>
        </authorList>
    </citation>
    <scope>NUCLEOTIDE SEQUENCE</scope>
    <source>
        <strain evidence="9">TS7</strain>
    </source>
</reference>
<feature type="transmembrane region" description="Helical" evidence="8">
    <location>
        <begin position="375"/>
        <end position="393"/>
    </location>
</feature>
<evidence type="ECO:0000313" key="10">
    <source>
        <dbReference type="Proteomes" id="UP000887229"/>
    </source>
</evidence>
<dbReference type="EMBL" id="MU251255">
    <property type="protein sequence ID" value="KAG9254226.1"/>
    <property type="molecule type" value="Genomic_DNA"/>
</dbReference>
<keyword evidence="5 8" id="KW-1133">Transmembrane helix</keyword>
<organism evidence="9 10">
    <name type="scientific">Emericellopsis atlantica</name>
    <dbReference type="NCBI Taxonomy" id="2614577"/>
    <lineage>
        <taxon>Eukaryota</taxon>
        <taxon>Fungi</taxon>
        <taxon>Dikarya</taxon>
        <taxon>Ascomycota</taxon>
        <taxon>Pezizomycotina</taxon>
        <taxon>Sordariomycetes</taxon>
        <taxon>Hypocreomycetidae</taxon>
        <taxon>Hypocreales</taxon>
        <taxon>Bionectriaceae</taxon>
        <taxon>Emericellopsis</taxon>
    </lineage>
</organism>
<gene>
    <name evidence="9" type="ORF">F5Z01DRAFT_622555</name>
</gene>
<dbReference type="Pfam" id="PF13641">
    <property type="entry name" value="Glyco_tranf_2_3"/>
    <property type="match status" value="1"/>
</dbReference>
<keyword evidence="4 8" id="KW-0812">Transmembrane</keyword>
<dbReference type="GeneID" id="70292178"/>
<accession>A0A9P7ZM63</accession>
<keyword evidence="10" id="KW-1185">Reference proteome</keyword>
<sequence>MPGITREAVQAWLPRIALILAFGGCLTSTWLLLVDTNIWLAVFCTLFALRYVRLFGHLIGYWCYRPPPVNPDPSFTRKDVTVILPTIDPNGPDFQECIRSILTNGVASIIVITVGAELKAECRRVLGALVPEAGETSLRVSAIAKPSKRRQINHAMPHITTAITILADDHVFFPTPNFIPAVLAPFDNKKVGVVATKKRVRRTTPGKWTWHSIVNFIACNYLERHNWELRASNAIDGGVFVVSGRTAVYRTDLLADRELLHGFCEEKFFFGRFELNPDDDNYLTRNTLEKGWLIRFQDTEDATIETTLGEWPKINGQLLRWARTTFRSNPIMLRNPDFLYRYTWSAFQVYLAGMLNFAALWDALLIFTLVRASQAASTFSAAVVVFLVLWIIATKAIKLIPHFYRHPADVGLFVFQVLFAYVHSFFKLWALVTFWDCGWSGRNLDDVNVDENDNDVTAFEVVAV</sequence>
<dbReference type="SUPFAM" id="SSF53448">
    <property type="entry name" value="Nucleotide-diphospho-sugar transferases"/>
    <property type="match status" value="1"/>
</dbReference>
<evidence type="ECO:0000256" key="1">
    <source>
        <dbReference type="ARBA" id="ARBA00004370"/>
    </source>
</evidence>
<evidence type="ECO:0000313" key="9">
    <source>
        <dbReference type="EMBL" id="KAG9254226.1"/>
    </source>
</evidence>
<feature type="transmembrane region" description="Helical" evidence="8">
    <location>
        <begin position="38"/>
        <end position="56"/>
    </location>
</feature>
<dbReference type="PANTHER" id="PTHR47844:SF1">
    <property type="entry name" value="EXOSTOSIN-LIKE 2"/>
    <property type="match status" value="1"/>
</dbReference>
<keyword evidence="3 9" id="KW-0808">Transferase</keyword>
<evidence type="ECO:0000256" key="5">
    <source>
        <dbReference type="ARBA" id="ARBA00022989"/>
    </source>
</evidence>
<feature type="transmembrane region" description="Helical" evidence="8">
    <location>
        <begin position="413"/>
        <end position="435"/>
    </location>
</feature>
<dbReference type="InterPro" id="IPR029044">
    <property type="entry name" value="Nucleotide-diphossugar_trans"/>
</dbReference>
<dbReference type="AlphaFoldDB" id="A0A9P7ZM63"/>
<protein>
    <submittedName>
        <fullName evidence="9">Nucleotide-diphospho-sugar transferase</fullName>
    </submittedName>
</protein>
<evidence type="ECO:0000256" key="8">
    <source>
        <dbReference type="SAM" id="Phobius"/>
    </source>
</evidence>
<dbReference type="GO" id="GO:0016020">
    <property type="term" value="C:membrane"/>
    <property type="evidence" value="ECO:0007669"/>
    <property type="project" value="UniProtKB-SubCell"/>
</dbReference>
<comment type="caution">
    <text evidence="9">The sequence shown here is derived from an EMBL/GenBank/DDBJ whole genome shotgun (WGS) entry which is preliminary data.</text>
</comment>
<name>A0A9P7ZM63_9HYPO</name>
<proteinExistence type="predicted"/>
<evidence type="ECO:0000256" key="3">
    <source>
        <dbReference type="ARBA" id="ARBA00022679"/>
    </source>
</evidence>
<evidence type="ECO:0000256" key="6">
    <source>
        <dbReference type="ARBA" id="ARBA00023136"/>
    </source>
</evidence>
<keyword evidence="2" id="KW-0328">Glycosyltransferase</keyword>
<keyword evidence="7" id="KW-0325">Glycoprotein</keyword>